<evidence type="ECO:0000259" key="3">
    <source>
        <dbReference type="Pfam" id="PF02016"/>
    </source>
</evidence>
<feature type="domain" description="LD-carboxypeptidase C-terminal" evidence="4">
    <location>
        <begin position="201"/>
        <end position="313"/>
    </location>
</feature>
<organism evidence="5 6">
    <name type="scientific">Periweissella ghanensis</name>
    <dbReference type="NCBI Taxonomy" id="467997"/>
    <lineage>
        <taxon>Bacteria</taxon>
        <taxon>Bacillati</taxon>
        <taxon>Bacillota</taxon>
        <taxon>Bacilli</taxon>
        <taxon>Lactobacillales</taxon>
        <taxon>Lactobacillaceae</taxon>
        <taxon>Periweissella</taxon>
    </lineage>
</organism>
<dbReference type="Pfam" id="PF17676">
    <property type="entry name" value="Peptidase_S66C"/>
    <property type="match status" value="1"/>
</dbReference>
<dbReference type="InterPro" id="IPR027461">
    <property type="entry name" value="Carboxypeptidase_A_C_sf"/>
</dbReference>
<evidence type="ECO:0000256" key="1">
    <source>
        <dbReference type="ARBA" id="ARBA00010233"/>
    </source>
</evidence>
<accession>A0ABM8ZA06</accession>
<dbReference type="SUPFAM" id="SSF141986">
    <property type="entry name" value="LD-carboxypeptidase A C-terminal domain-like"/>
    <property type="match status" value="1"/>
</dbReference>
<feature type="domain" description="LD-carboxypeptidase N-terminal" evidence="3">
    <location>
        <begin position="17"/>
        <end position="137"/>
    </location>
</feature>
<dbReference type="Gene3D" id="3.40.50.10740">
    <property type="entry name" value="Class I glutamine amidotransferase-like"/>
    <property type="match status" value="1"/>
</dbReference>
<keyword evidence="2" id="KW-0378">Hydrolase</keyword>
<dbReference type="InterPro" id="IPR027478">
    <property type="entry name" value="LdcA_N"/>
</dbReference>
<dbReference type="RefSeq" id="WP_230098164.1">
    <property type="nucleotide sequence ID" value="NZ_CAKKNT010000004.1"/>
</dbReference>
<dbReference type="InterPro" id="IPR040921">
    <property type="entry name" value="Peptidase_S66C"/>
</dbReference>
<dbReference type="CDD" id="cd07062">
    <property type="entry name" value="Peptidase_S66_mccF_like"/>
    <property type="match status" value="1"/>
</dbReference>
<gene>
    <name evidence="5" type="primary">mccF</name>
    <name evidence="5" type="ORF">WGH24286_00472</name>
</gene>
<dbReference type="InterPro" id="IPR029062">
    <property type="entry name" value="Class_I_gatase-like"/>
</dbReference>
<evidence type="ECO:0000259" key="4">
    <source>
        <dbReference type="Pfam" id="PF17676"/>
    </source>
</evidence>
<dbReference type="InterPro" id="IPR003507">
    <property type="entry name" value="S66_fam"/>
</dbReference>
<dbReference type="Proteomes" id="UP000789719">
    <property type="component" value="Unassembled WGS sequence"/>
</dbReference>
<name>A0ABM8ZA06_9LACO</name>
<proteinExistence type="inferred from homology"/>
<comment type="caution">
    <text evidence="5">The sequence shown here is derived from an EMBL/GenBank/DDBJ whole genome shotgun (WGS) entry which is preliminary data.</text>
</comment>
<dbReference type="Gene3D" id="3.50.30.60">
    <property type="entry name" value="LD-carboxypeptidase A C-terminal domain-like"/>
    <property type="match status" value="1"/>
</dbReference>
<dbReference type="PIRSF" id="PIRSF028757">
    <property type="entry name" value="LD-carboxypeptidase"/>
    <property type="match status" value="1"/>
</dbReference>
<evidence type="ECO:0000256" key="2">
    <source>
        <dbReference type="ARBA" id="ARBA00022801"/>
    </source>
</evidence>
<evidence type="ECO:0000313" key="6">
    <source>
        <dbReference type="Proteomes" id="UP000789719"/>
    </source>
</evidence>
<dbReference type="PANTHER" id="PTHR30237">
    <property type="entry name" value="MURAMOYLTETRAPEPTIDE CARBOXYPEPTIDASE"/>
    <property type="match status" value="1"/>
</dbReference>
<dbReference type="Pfam" id="PF02016">
    <property type="entry name" value="Peptidase_S66"/>
    <property type="match status" value="1"/>
</dbReference>
<sequence length="325" mass="36597">MQHIKVFPKRLKIGDEIRVISPSSSMERVGGFENNIPAKQQLESLGFKVTFGKNIAANDQFGSSSIKERIDDLHDAFADSNVKAILTTIGGLNSNELLPYIDWDLIKNNPKFFIGYSDTTSLHNAIRAQTGLVTYYGPCYSAFKMKELQEYQTFNWEHSMCNSSYQLLPSNNWSSDLWFDQSKSRHIMPNQWHVYNQGYAQGTITGGNIQTYSVQAGTPYLPNVKTPVIFIEQAEGSEALEFSRDLAQVLQMHSDIKGLVIGRFPTENNVSSDDLLVILDKFPILKTIPVIYHVDFGHTQPIFTFPLGGEVEIDTSKMQISIIRG</sequence>
<dbReference type="InterPro" id="IPR040449">
    <property type="entry name" value="Peptidase_S66_N"/>
</dbReference>
<reference evidence="5 6" key="1">
    <citation type="submission" date="2021-11" db="EMBL/GenBank/DDBJ databases">
        <authorList>
            <person name="Depoorter E."/>
        </authorList>
    </citation>
    <scope>NUCLEOTIDE SEQUENCE [LARGE SCALE GENOMIC DNA]</scope>
    <source>
        <strain evidence="5 6">LMG 24286</strain>
    </source>
</reference>
<dbReference type="PANTHER" id="PTHR30237:SF6">
    <property type="entry name" value="CARBOXYPEPTIDASE YOCD-RELATED"/>
    <property type="match status" value="1"/>
</dbReference>
<comment type="similarity">
    <text evidence="1">Belongs to the peptidase S66 family.</text>
</comment>
<keyword evidence="6" id="KW-1185">Reference proteome</keyword>
<dbReference type="SUPFAM" id="SSF52317">
    <property type="entry name" value="Class I glutamine amidotransferase-like"/>
    <property type="match status" value="1"/>
</dbReference>
<protein>
    <submittedName>
        <fullName evidence="5">Microcin C7 self-immunity protein MccF</fullName>
    </submittedName>
</protein>
<evidence type="ECO:0000313" key="5">
    <source>
        <dbReference type="EMBL" id="CAH0418056.1"/>
    </source>
</evidence>
<dbReference type="EMBL" id="CAKKNT010000004">
    <property type="protein sequence ID" value="CAH0418056.1"/>
    <property type="molecule type" value="Genomic_DNA"/>
</dbReference>